<proteinExistence type="predicted"/>
<dbReference type="AlphaFoldDB" id="A0A1S2NTT7"/>
<accession>A0A1S2NTT7</accession>
<keyword evidence="2" id="KW-1185">Reference proteome</keyword>
<reference evidence="1 2" key="1">
    <citation type="submission" date="2016-10" db="EMBL/GenBank/DDBJ databases">
        <title>Genome sequence of Streptomyces sp. MUSC 93.</title>
        <authorList>
            <person name="Lee L.-H."/>
            <person name="Ser H.-L."/>
            <person name="Law J.W.-F."/>
        </authorList>
    </citation>
    <scope>NUCLEOTIDE SEQUENCE [LARGE SCALE GENOMIC DNA]</scope>
    <source>
        <strain evidence="1 2">MUSC 93</strain>
    </source>
</reference>
<sequence>MLPSMLGDVECGPIYPHGVQASLVGGTLSAFDEAEVKGWFLTHHADLQAFCTRTVPTGHAVVKAFWYRTAVRRSLPAHLLRRDNFSRRTASRPGSLTRACFSCAVPLVDEEASPTPRQPLGSVAAKKAIRIPALVATLSLDLLRAVRCTSKYPWGV</sequence>
<dbReference type="Proteomes" id="UP000179935">
    <property type="component" value="Unassembled WGS sequence"/>
</dbReference>
<protein>
    <submittedName>
        <fullName evidence="1">Uncharacterized protein</fullName>
    </submittedName>
</protein>
<dbReference type="STRING" id="1428652.BIV24_30485"/>
<comment type="caution">
    <text evidence="1">The sequence shown here is derived from an EMBL/GenBank/DDBJ whole genome shotgun (WGS) entry which is preliminary data.</text>
</comment>
<name>A0A1S2NTT7_9ACTN</name>
<organism evidence="1 2">
    <name type="scientific">Streptomyces colonosanans</name>
    <dbReference type="NCBI Taxonomy" id="1428652"/>
    <lineage>
        <taxon>Bacteria</taxon>
        <taxon>Bacillati</taxon>
        <taxon>Actinomycetota</taxon>
        <taxon>Actinomycetes</taxon>
        <taxon>Kitasatosporales</taxon>
        <taxon>Streptomycetaceae</taxon>
        <taxon>Streptomyces</taxon>
    </lineage>
</organism>
<evidence type="ECO:0000313" key="1">
    <source>
        <dbReference type="EMBL" id="OIJ84672.1"/>
    </source>
</evidence>
<evidence type="ECO:0000313" key="2">
    <source>
        <dbReference type="Proteomes" id="UP000179935"/>
    </source>
</evidence>
<dbReference type="EMBL" id="MLYP01000125">
    <property type="protein sequence ID" value="OIJ84672.1"/>
    <property type="molecule type" value="Genomic_DNA"/>
</dbReference>
<gene>
    <name evidence="1" type="ORF">BIV24_30485</name>
</gene>